<feature type="signal peptide" evidence="1">
    <location>
        <begin position="1"/>
        <end position="20"/>
    </location>
</feature>
<evidence type="ECO:0000313" key="3">
    <source>
        <dbReference type="Proteomes" id="UP001141933"/>
    </source>
</evidence>
<proteinExistence type="predicted"/>
<name>A0ABT4PF48_9BACT</name>
<reference evidence="2" key="1">
    <citation type="submission" date="2022-12" db="EMBL/GenBank/DDBJ databases">
        <title>Phocaeicola acetigenes sp. nov., isolated feces from a healthy human.</title>
        <authorList>
            <person name="Do H."/>
            <person name="Ha Y.B."/>
            <person name="Kim J.-S."/>
            <person name="Suh M.K."/>
            <person name="Kim H.S."/>
            <person name="Lee J.-S."/>
        </authorList>
    </citation>
    <scope>NUCLEOTIDE SEQUENCE</scope>
    <source>
        <strain evidence="2">KGMB11183</strain>
    </source>
</reference>
<protein>
    <submittedName>
        <fullName evidence="2">Peptidyl-prolyl cis-trans isomerase</fullName>
    </submittedName>
</protein>
<evidence type="ECO:0000256" key="1">
    <source>
        <dbReference type="SAM" id="SignalP"/>
    </source>
</evidence>
<dbReference type="RefSeq" id="WP_269876740.1">
    <property type="nucleotide sequence ID" value="NZ_JAPZVM010000002.1"/>
</dbReference>
<dbReference type="PROSITE" id="PS51257">
    <property type="entry name" value="PROKAR_LIPOPROTEIN"/>
    <property type="match status" value="1"/>
</dbReference>
<feature type="chain" id="PRO_5046036113" evidence="1">
    <location>
        <begin position="21"/>
        <end position="281"/>
    </location>
</feature>
<keyword evidence="1" id="KW-0732">Signal</keyword>
<dbReference type="Proteomes" id="UP001141933">
    <property type="component" value="Unassembled WGS sequence"/>
</dbReference>
<accession>A0ABT4PF48</accession>
<dbReference type="EMBL" id="JAPZVM010000002">
    <property type="protein sequence ID" value="MCZ8371680.1"/>
    <property type="molecule type" value="Genomic_DNA"/>
</dbReference>
<keyword evidence="3" id="KW-1185">Reference proteome</keyword>
<evidence type="ECO:0000313" key="2">
    <source>
        <dbReference type="EMBL" id="MCZ8371680.1"/>
    </source>
</evidence>
<dbReference type="GO" id="GO:0016853">
    <property type="term" value="F:isomerase activity"/>
    <property type="evidence" value="ECO:0007669"/>
    <property type="project" value="UniProtKB-KW"/>
</dbReference>
<gene>
    <name evidence="2" type="ORF">O6P32_03045</name>
</gene>
<organism evidence="2 3">
    <name type="scientific">Phocaeicola acetigenes</name>
    <dbReference type="NCBI Taxonomy" id="3016083"/>
    <lineage>
        <taxon>Bacteria</taxon>
        <taxon>Pseudomonadati</taxon>
        <taxon>Bacteroidota</taxon>
        <taxon>Bacteroidia</taxon>
        <taxon>Bacteroidales</taxon>
        <taxon>Bacteroidaceae</taxon>
        <taxon>Phocaeicola</taxon>
    </lineage>
</organism>
<keyword evidence="2" id="KW-0413">Isomerase</keyword>
<comment type="caution">
    <text evidence="2">The sequence shown here is derived from an EMBL/GenBank/DDBJ whole genome shotgun (WGS) entry which is preliminary data.</text>
</comment>
<sequence length="281" mass="32417">MTKLSIVVAGLITLAGCSQAVDHNGKTPLVGIGKDFLYKEDLEAVIPVGLRGEDSTSFAKKYIHNWVEETLLFQKAEGNIPNSRKIDEQVASYRKALIMHTYQEELVNQQLGTEITEEEIEKYYQQNVGMFRADQPYVQGLFLKVPVNTPQLNRVRLWYKSSSADAIDKLEKFSIGHAVSYDYFYDAWKPVAELSVKLPLKQLDTDLEYLDRNRNIELKDSAFCYFLHVEKFLPQGQQLPLEYAKGEIKEILINLKRVAFINRMKNDLYQDALENNDVIYY</sequence>